<feature type="region of interest" description="Disordered" evidence="1">
    <location>
        <begin position="183"/>
        <end position="242"/>
    </location>
</feature>
<dbReference type="Proteomes" id="UP000249363">
    <property type="component" value="Unassembled WGS sequence"/>
</dbReference>
<dbReference type="OrthoDB" id="4223481at2759"/>
<dbReference type="STRING" id="1196081.A0A364KVV4"/>
<dbReference type="Pfam" id="PF12898">
    <property type="entry name" value="Stc1"/>
    <property type="match status" value="1"/>
</dbReference>
<evidence type="ECO:0000313" key="4">
    <source>
        <dbReference type="Proteomes" id="UP000249363"/>
    </source>
</evidence>
<reference evidence="3 4" key="1">
    <citation type="journal article" date="2017" name="Biotechnol. Biofuels">
        <title>Differential beta-glucosidase expression as a function of carbon source availability in Talaromyces amestolkiae: a genomic and proteomic approach.</title>
        <authorList>
            <person name="de Eugenio L.I."/>
            <person name="Mendez-Liter J.A."/>
            <person name="Nieto-Dominguez M."/>
            <person name="Alonso L."/>
            <person name="Gil-Munoz J."/>
            <person name="Barriuso J."/>
            <person name="Prieto A."/>
            <person name="Martinez M.J."/>
        </authorList>
    </citation>
    <scope>NUCLEOTIDE SEQUENCE [LARGE SCALE GENOMIC DNA]</scope>
    <source>
        <strain evidence="3 4">CIB</strain>
    </source>
</reference>
<keyword evidence="4" id="KW-1185">Reference proteome</keyword>
<dbReference type="RefSeq" id="XP_040732202.1">
    <property type="nucleotide sequence ID" value="XM_040875982.1"/>
</dbReference>
<sequence length="305" mass="33576">MAGGWSPAKVARVKSVTLPDKIKCAGCNEERTITAFSASQINRLRKKFATQGHLALVRNAVRCLYCTGGIMPTEIECYRCRITKPLDAFTKTQRLDWSSATCKTCTAYYMTSETWEEERENAIAMGIDGYTETGSTIDESVDGGVPLESLRSFSISTESPRLGHLQLEEDRQLGTGIWVEDASTNEADDDEVASTSQAPSSAARFSGWDLPAVRADERRPAPTSSTESKRKNWAKVKSADPSRAARILKMSDPMRHLNEKADREREELSCRSMVGARDHTKLHKEIRAGDVSTTDGDDASTVKAA</sequence>
<feature type="domain" description="Stc1" evidence="2">
    <location>
        <begin position="23"/>
        <end position="106"/>
    </location>
</feature>
<evidence type="ECO:0000256" key="1">
    <source>
        <dbReference type="SAM" id="MobiDB-lite"/>
    </source>
</evidence>
<accession>A0A364KVV4</accession>
<feature type="compositionally biased region" description="Basic and acidic residues" evidence="1">
    <location>
        <begin position="276"/>
        <end position="288"/>
    </location>
</feature>
<dbReference type="EMBL" id="MIKG01000006">
    <property type="protein sequence ID" value="RAO67686.1"/>
    <property type="molecule type" value="Genomic_DNA"/>
</dbReference>
<dbReference type="GeneID" id="63792914"/>
<gene>
    <name evidence="3" type="ORF">BHQ10_003698</name>
</gene>
<organism evidence="3 4">
    <name type="scientific">Talaromyces amestolkiae</name>
    <dbReference type="NCBI Taxonomy" id="1196081"/>
    <lineage>
        <taxon>Eukaryota</taxon>
        <taxon>Fungi</taxon>
        <taxon>Dikarya</taxon>
        <taxon>Ascomycota</taxon>
        <taxon>Pezizomycotina</taxon>
        <taxon>Eurotiomycetes</taxon>
        <taxon>Eurotiomycetidae</taxon>
        <taxon>Eurotiales</taxon>
        <taxon>Trichocomaceae</taxon>
        <taxon>Talaromyces</taxon>
        <taxon>Talaromyces sect. Talaromyces</taxon>
    </lineage>
</organism>
<dbReference type="InterPro" id="IPR024630">
    <property type="entry name" value="Stc1"/>
</dbReference>
<dbReference type="AlphaFoldDB" id="A0A364KVV4"/>
<name>A0A364KVV4_TALAM</name>
<comment type="caution">
    <text evidence="3">The sequence shown here is derived from an EMBL/GenBank/DDBJ whole genome shotgun (WGS) entry which is preliminary data.</text>
</comment>
<protein>
    <recommendedName>
        <fullName evidence="2">Stc1 domain-containing protein</fullName>
    </recommendedName>
</protein>
<feature type="region of interest" description="Disordered" evidence="1">
    <location>
        <begin position="275"/>
        <end position="305"/>
    </location>
</feature>
<proteinExistence type="predicted"/>
<evidence type="ECO:0000313" key="3">
    <source>
        <dbReference type="EMBL" id="RAO67686.1"/>
    </source>
</evidence>
<evidence type="ECO:0000259" key="2">
    <source>
        <dbReference type="Pfam" id="PF12898"/>
    </source>
</evidence>